<dbReference type="OrthoDB" id="1111048at2759"/>
<reference evidence="6" key="1">
    <citation type="journal article" date="2018" name="Gigascience">
        <title>Genome assembly of the Pink Ipe (Handroanthus impetiginosus, Bignoniaceae), a highly valued, ecologically keystone Neotropical timber forest tree.</title>
        <authorList>
            <person name="Silva-Junior O.B."/>
            <person name="Grattapaglia D."/>
            <person name="Novaes E."/>
            <person name="Collevatti R.G."/>
        </authorList>
    </citation>
    <scope>NUCLEOTIDE SEQUENCE [LARGE SCALE GENOMIC DNA]</scope>
    <source>
        <strain evidence="6">cv. UFG-1</strain>
    </source>
</reference>
<evidence type="ECO:0000256" key="1">
    <source>
        <dbReference type="ARBA" id="ARBA00005802"/>
    </source>
</evidence>
<proteinExistence type="inferred from homology"/>
<dbReference type="PANTHER" id="PTHR33543:SF33">
    <property type="entry name" value="METALLOTHIONEIN-LIKE PROTEIN 2B"/>
    <property type="match status" value="1"/>
</dbReference>
<dbReference type="AlphaFoldDB" id="A0A2G9H374"/>
<name>A0A2G9H374_9LAMI</name>
<comment type="caution">
    <text evidence="5">The sequence shown here is derived from an EMBL/GenBank/DDBJ whole genome shotgun (WGS) entry which is preliminary data.</text>
</comment>
<evidence type="ECO:0000256" key="4">
    <source>
        <dbReference type="RuleBase" id="RU369052"/>
    </source>
</evidence>
<evidence type="ECO:0000313" key="6">
    <source>
        <dbReference type="Proteomes" id="UP000231279"/>
    </source>
</evidence>
<gene>
    <name evidence="5" type="ORF">CDL12_15442</name>
</gene>
<protein>
    <recommendedName>
        <fullName evidence="4">Metallothionein-like protein</fullName>
    </recommendedName>
</protein>
<dbReference type="PANTHER" id="PTHR33543">
    <property type="entry name" value="METALLOTHIONEIN-LIKE PROTEIN 2A"/>
    <property type="match status" value="1"/>
</dbReference>
<dbReference type="InterPro" id="IPR000347">
    <property type="entry name" value="Metalthion_15p"/>
</dbReference>
<accession>A0A2G9H374</accession>
<sequence length="81" mass="8177">MSCCGGNCGCGSGCKCGSGCGGCKMYPDLSYSEVSGATTETVVLGVAPQKTYFEESETVMGVAENGCKCGDNCTCNPCNCK</sequence>
<dbReference type="EMBL" id="NKXS01002825">
    <property type="protein sequence ID" value="PIN11977.1"/>
    <property type="molecule type" value="Genomic_DNA"/>
</dbReference>
<keyword evidence="6" id="KW-1185">Reference proteome</keyword>
<keyword evidence="3 4" id="KW-0480">Metal-thiolate cluster</keyword>
<dbReference type="STRING" id="429701.A0A2G9H374"/>
<keyword evidence="2 4" id="KW-0479">Metal-binding</keyword>
<comment type="function">
    <text evidence="4">Metallothioneins have a high content of cysteine residues that bind various heavy metals.</text>
</comment>
<evidence type="ECO:0000256" key="2">
    <source>
        <dbReference type="ARBA" id="ARBA00022723"/>
    </source>
</evidence>
<evidence type="ECO:0000256" key="3">
    <source>
        <dbReference type="ARBA" id="ARBA00022851"/>
    </source>
</evidence>
<dbReference type="GO" id="GO:0046872">
    <property type="term" value="F:metal ion binding"/>
    <property type="evidence" value="ECO:0007669"/>
    <property type="project" value="UniProtKB-UniRule"/>
</dbReference>
<dbReference type="Pfam" id="PF01439">
    <property type="entry name" value="Metallothio_2"/>
    <property type="match status" value="1"/>
</dbReference>
<evidence type="ECO:0000313" key="5">
    <source>
        <dbReference type="EMBL" id="PIN11977.1"/>
    </source>
</evidence>
<dbReference type="Proteomes" id="UP000231279">
    <property type="component" value="Unassembled WGS sequence"/>
</dbReference>
<comment type="similarity">
    <text evidence="1 4">Belongs to the metallothionein superfamily. Type 15 family.</text>
</comment>
<organism evidence="5 6">
    <name type="scientific">Handroanthus impetiginosus</name>
    <dbReference type="NCBI Taxonomy" id="429701"/>
    <lineage>
        <taxon>Eukaryota</taxon>
        <taxon>Viridiplantae</taxon>
        <taxon>Streptophyta</taxon>
        <taxon>Embryophyta</taxon>
        <taxon>Tracheophyta</taxon>
        <taxon>Spermatophyta</taxon>
        <taxon>Magnoliopsida</taxon>
        <taxon>eudicotyledons</taxon>
        <taxon>Gunneridae</taxon>
        <taxon>Pentapetalae</taxon>
        <taxon>asterids</taxon>
        <taxon>lamiids</taxon>
        <taxon>Lamiales</taxon>
        <taxon>Bignoniaceae</taxon>
        <taxon>Crescentiina</taxon>
        <taxon>Tabebuia alliance</taxon>
        <taxon>Handroanthus</taxon>
    </lineage>
</organism>